<name>A0A858BWS6_9FIRM</name>
<dbReference type="Proteomes" id="UP000466848">
    <property type="component" value="Chromosome"/>
</dbReference>
<comment type="similarity">
    <text evidence="1">Belongs to the EutP/PduV family.</text>
</comment>
<reference evidence="2 3" key="1">
    <citation type="submission" date="2020-02" db="EMBL/GenBank/DDBJ databases">
        <authorList>
            <person name="Kim Y.B."/>
            <person name="Roh S.W."/>
        </authorList>
    </citation>
    <scope>NUCLEOTIDE SEQUENCE [LARGE SCALE GENOMIC DNA]</scope>
    <source>
        <strain evidence="2 3">DSM 103574</strain>
    </source>
</reference>
<evidence type="ECO:0000313" key="2">
    <source>
        <dbReference type="EMBL" id="QIB69174.1"/>
    </source>
</evidence>
<dbReference type="GO" id="GO:0006576">
    <property type="term" value="P:biogenic amine metabolic process"/>
    <property type="evidence" value="ECO:0007669"/>
    <property type="project" value="InterPro"/>
</dbReference>
<gene>
    <name evidence="2" type="primary">eutP</name>
    <name evidence="2" type="ORF">Ami103574_07495</name>
</gene>
<dbReference type="AlphaFoldDB" id="A0A858BWS6"/>
<dbReference type="InterPro" id="IPR012381">
    <property type="entry name" value="EutP_PduV"/>
</dbReference>
<keyword evidence="3" id="KW-1185">Reference proteome</keyword>
<dbReference type="Pfam" id="PF10662">
    <property type="entry name" value="PduV-EutP"/>
    <property type="match status" value="1"/>
</dbReference>
<dbReference type="CDD" id="cd00882">
    <property type="entry name" value="Ras_like_GTPase"/>
    <property type="match status" value="1"/>
</dbReference>
<protein>
    <submittedName>
        <fullName evidence="2">EutP/PduV family microcompartment system protein</fullName>
    </submittedName>
</protein>
<dbReference type="InterPro" id="IPR027417">
    <property type="entry name" value="P-loop_NTPase"/>
</dbReference>
<dbReference type="NCBIfam" id="TIGR02528">
    <property type="entry name" value="EutP"/>
    <property type="match status" value="1"/>
</dbReference>
<dbReference type="KEGG" id="abut:Ami103574_07495"/>
<sequence>MQKTAKKMMMIGRSGAGKTTLCQFLNQQELAYHKTQYVQVIGENMIDTPGEYTERRSRYSSLQITSADAAVIVFVKDATEPGSIFPPGFSSMFAKPAVGVITKADLADPQMLQKAERFLKLAGAKQSFAVSCVTGEGFEELIRFIQNL</sequence>
<dbReference type="PIRSF" id="PIRSF036409">
    <property type="entry name" value="EutP_PduV"/>
    <property type="match status" value="1"/>
</dbReference>
<keyword evidence="1" id="KW-0547">Nucleotide-binding</keyword>
<dbReference type="GO" id="GO:0005524">
    <property type="term" value="F:ATP binding"/>
    <property type="evidence" value="ECO:0007669"/>
    <property type="project" value="UniProtKB-UniRule"/>
</dbReference>
<dbReference type="SUPFAM" id="SSF52540">
    <property type="entry name" value="P-loop containing nucleoside triphosphate hydrolases"/>
    <property type="match status" value="1"/>
</dbReference>
<evidence type="ECO:0000313" key="3">
    <source>
        <dbReference type="Proteomes" id="UP000466848"/>
    </source>
</evidence>
<dbReference type="Gene3D" id="3.40.50.300">
    <property type="entry name" value="P-loop containing nucleotide triphosphate hydrolases"/>
    <property type="match status" value="1"/>
</dbReference>
<evidence type="ECO:0000256" key="1">
    <source>
        <dbReference type="PIRNR" id="PIRNR036409"/>
    </source>
</evidence>
<dbReference type="EMBL" id="CP048649">
    <property type="protein sequence ID" value="QIB69174.1"/>
    <property type="molecule type" value="Genomic_DNA"/>
</dbReference>
<dbReference type="PANTHER" id="PTHR40453">
    <property type="entry name" value="PROTEIN YOEF"/>
    <property type="match status" value="1"/>
</dbReference>
<dbReference type="PANTHER" id="PTHR40453:SF1">
    <property type="entry name" value="PROTEIN YOEF"/>
    <property type="match status" value="1"/>
</dbReference>
<accession>A0A858BWS6</accession>
<dbReference type="RefSeq" id="WP_163066194.1">
    <property type="nucleotide sequence ID" value="NZ_CP048649.1"/>
</dbReference>
<organism evidence="2 3">
    <name type="scientific">Aminipila butyrica</name>
    <dbReference type="NCBI Taxonomy" id="433296"/>
    <lineage>
        <taxon>Bacteria</taxon>
        <taxon>Bacillati</taxon>
        <taxon>Bacillota</taxon>
        <taxon>Clostridia</taxon>
        <taxon>Peptostreptococcales</taxon>
        <taxon>Anaerovoracaceae</taxon>
        <taxon>Aminipila</taxon>
    </lineage>
</organism>
<proteinExistence type="inferred from homology"/>